<dbReference type="PANTHER" id="PTHR10134">
    <property type="entry name" value="CYTOCHROME B-C1 COMPLEX SUBUNIT RIESKE, MITOCHONDRIAL"/>
    <property type="match status" value="1"/>
</dbReference>
<keyword evidence="2" id="KW-0479">Metal-binding</keyword>
<evidence type="ECO:0000313" key="9">
    <source>
        <dbReference type="EMBL" id="AUX22440.1"/>
    </source>
</evidence>
<keyword evidence="1" id="KW-0001">2Fe-2S</keyword>
<accession>A0A4P2PZZ5</accession>
<feature type="compositionally biased region" description="Basic and acidic residues" evidence="7">
    <location>
        <begin position="1"/>
        <end position="23"/>
    </location>
</feature>
<protein>
    <recommendedName>
        <fullName evidence="8">Rieske domain-containing protein</fullName>
    </recommendedName>
</protein>
<organism evidence="9 10">
    <name type="scientific">Sorangium cellulosum</name>
    <name type="common">Polyangium cellulosum</name>
    <dbReference type="NCBI Taxonomy" id="56"/>
    <lineage>
        <taxon>Bacteria</taxon>
        <taxon>Pseudomonadati</taxon>
        <taxon>Myxococcota</taxon>
        <taxon>Polyangia</taxon>
        <taxon>Polyangiales</taxon>
        <taxon>Polyangiaceae</taxon>
        <taxon>Sorangium</taxon>
    </lineage>
</organism>
<evidence type="ECO:0000256" key="6">
    <source>
        <dbReference type="ARBA" id="ARBA00034078"/>
    </source>
</evidence>
<dbReference type="GO" id="GO:0046872">
    <property type="term" value="F:metal ion binding"/>
    <property type="evidence" value="ECO:0007669"/>
    <property type="project" value="UniProtKB-KW"/>
</dbReference>
<proteinExistence type="predicted"/>
<feature type="compositionally biased region" description="Low complexity" evidence="7">
    <location>
        <begin position="31"/>
        <end position="40"/>
    </location>
</feature>
<evidence type="ECO:0000313" key="10">
    <source>
        <dbReference type="Proteomes" id="UP000295781"/>
    </source>
</evidence>
<evidence type="ECO:0000256" key="1">
    <source>
        <dbReference type="ARBA" id="ARBA00022714"/>
    </source>
</evidence>
<evidence type="ECO:0000256" key="3">
    <source>
        <dbReference type="ARBA" id="ARBA00023004"/>
    </source>
</evidence>
<dbReference type="Proteomes" id="UP000295781">
    <property type="component" value="Chromosome"/>
</dbReference>
<dbReference type="EMBL" id="CP012670">
    <property type="protein sequence ID" value="AUX22440.1"/>
    <property type="molecule type" value="Genomic_DNA"/>
</dbReference>
<dbReference type="OrthoDB" id="9767869at2"/>
<gene>
    <name evidence="9" type="ORF">SOCEGT47_029430</name>
</gene>
<keyword evidence="4" id="KW-0411">Iron-sulfur</keyword>
<comment type="cofactor">
    <cofactor evidence="6">
        <name>[2Fe-2S] cluster</name>
        <dbReference type="ChEBI" id="CHEBI:190135"/>
    </cofactor>
</comment>
<dbReference type="InterPro" id="IPR017941">
    <property type="entry name" value="Rieske_2Fe-2S"/>
</dbReference>
<dbReference type="GO" id="GO:0016020">
    <property type="term" value="C:membrane"/>
    <property type="evidence" value="ECO:0007669"/>
    <property type="project" value="InterPro"/>
</dbReference>
<dbReference type="PROSITE" id="PS51296">
    <property type="entry name" value="RIESKE"/>
    <property type="match status" value="1"/>
</dbReference>
<keyword evidence="5" id="KW-1015">Disulfide bond</keyword>
<dbReference type="Gene3D" id="2.102.10.10">
    <property type="entry name" value="Rieske [2Fe-2S] iron-sulphur domain"/>
    <property type="match status" value="1"/>
</dbReference>
<dbReference type="RefSeq" id="WP_129347600.1">
    <property type="nucleotide sequence ID" value="NZ_CP012670.1"/>
</dbReference>
<evidence type="ECO:0000259" key="8">
    <source>
        <dbReference type="PROSITE" id="PS51296"/>
    </source>
</evidence>
<evidence type="ECO:0000256" key="4">
    <source>
        <dbReference type="ARBA" id="ARBA00023014"/>
    </source>
</evidence>
<dbReference type="PRINTS" id="PR00162">
    <property type="entry name" value="RIESKE"/>
</dbReference>
<dbReference type="InterPro" id="IPR005805">
    <property type="entry name" value="Rieske_Fe-S_prot_C"/>
</dbReference>
<dbReference type="AlphaFoldDB" id="A0A4P2PZZ5"/>
<evidence type="ECO:0000256" key="5">
    <source>
        <dbReference type="ARBA" id="ARBA00023157"/>
    </source>
</evidence>
<sequence>MAHDPQRRFEDDLALDPRLDTPGREGLTGTAPASAYAPAAEPDDVTVPPDGAPLEQQPQWRKDFPIDWPADQLVARRDFAKFLVLTSGAFTAGQGWIAAQDLARRGRAAHPRARIAALSEVAAGSARMFNYPGEHDPCLLIRTPEGELLAYSQACTHLACAVVPRIEEGVLLCPCHAGYFDLRTGRNIAGPPPRPLPKIELEVVDGEVYAVGVEKRTV</sequence>
<keyword evidence="3" id="KW-0408">Iron</keyword>
<dbReference type="InterPro" id="IPR036922">
    <property type="entry name" value="Rieske_2Fe-2S_sf"/>
</dbReference>
<evidence type="ECO:0000256" key="7">
    <source>
        <dbReference type="SAM" id="MobiDB-lite"/>
    </source>
</evidence>
<feature type="region of interest" description="Disordered" evidence="7">
    <location>
        <begin position="1"/>
        <end position="57"/>
    </location>
</feature>
<dbReference type="GO" id="GO:0051537">
    <property type="term" value="F:2 iron, 2 sulfur cluster binding"/>
    <property type="evidence" value="ECO:0007669"/>
    <property type="project" value="UniProtKB-KW"/>
</dbReference>
<evidence type="ECO:0000256" key="2">
    <source>
        <dbReference type="ARBA" id="ARBA00022723"/>
    </source>
</evidence>
<feature type="domain" description="Rieske" evidence="8">
    <location>
        <begin position="113"/>
        <end position="210"/>
    </location>
</feature>
<dbReference type="Pfam" id="PF00355">
    <property type="entry name" value="Rieske"/>
    <property type="match status" value="1"/>
</dbReference>
<name>A0A4P2PZZ5_SORCE</name>
<reference evidence="9 10" key="1">
    <citation type="submission" date="2015-09" db="EMBL/GenBank/DDBJ databases">
        <title>Sorangium comparison.</title>
        <authorList>
            <person name="Zaburannyi N."/>
            <person name="Bunk B."/>
            <person name="Overmann J."/>
            <person name="Mueller R."/>
        </authorList>
    </citation>
    <scope>NUCLEOTIDE SEQUENCE [LARGE SCALE GENOMIC DNA]</scope>
    <source>
        <strain evidence="9 10">So ceGT47</strain>
    </source>
</reference>
<dbReference type="SUPFAM" id="SSF50022">
    <property type="entry name" value="ISP domain"/>
    <property type="match status" value="1"/>
</dbReference>
<dbReference type="InterPro" id="IPR014349">
    <property type="entry name" value="Rieske_Fe-S_prot"/>
</dbReference>